<evidence type="ECO:0000313" key="3">
    <source>
        <dbReference type="Proteomes" id="UP000625316"/>
    </source>
</evidence>
<organism evidence="2 3">
    <name type="scientific">Romeriopsis navalis LEGE 11480</name>
    <dbReference type="NCBI Taxonomy" id="2777977"/>
    <lineage>
        <taxon>Bacteria</taxon>
        <taxon>Bacillati</taxon>
        <taxon>Cyanobacteriota</taxon>
        <taxon>Cyanophyceae</taxon>
        <taxon>Leptolyngbyales</taxon>
        <taxon>Leptolyngbyaceae</taxon>
        <taxon>Romeriopsis</taxon>
        <taxon>Romeriopsis navalis</taxon>
    </lineage>
</organism>
<name>A0A928VHB2_9CYAN</name>
<proteinExistence type="predicted"/>
<evidence type="ECO:0000256" key="1">
    <source>
        <dbReference type="SAM" id="Phobius"/>
    </source>
</evidence>
<feature type="transmembrane region" description="Helical" evidence="1">
    <location>
        <begin position="195"/>
        <end position="219"/>
    </location>
</feature>
<dbReference type="AlphaFoldDB" id="A0A928VHB2"/>
<feature type="transmembrane region" description="Helical" evidence="1">
    <location>
        <begin position="83"/>
        <end position="103"/>
    </location>
</feature>
<keyword evidence="1" id="KW-0812">Transmembrane</keyword>
<sequence length="221" mass="22690">MRNSDNAGLIAPLRKYGLPTVVAIAGLALTAAPSLAHHPMGGATPATFFEGFMSGVGHPILGVDHLAFVVAIGLFAAMKRQGFLIPVAFVLTAMLGTAAHLMSATLPGAELWVAGSVLALGLLMLLQDRLNLAAISGLVGLAGLFHGYAYGEAIFGAEMTPLVAYLAGFTAIQLAIALFTAQVARMTMTESLAKFRSAGFVVVGIGFSLFASQVLSVAFPG</sequence>
<reference evidence="2" key="1">
    <citation type="submission" date="2020-10" db="EMBL/GenBank/DDBJ databases">
        <authorList>
            <person name="Castelo-Branco R."/>
            <person name="Eusebio N."/>
            <person name="Adriana R."/>
            <person name="Vieira A."/>
            <person name="Brugerolle De Fraissinette N."/>
            <person name="Rezende De Castro R."/>
            <person name="Schneider M.P."/>
            <person name="Vasconcelos V."/>
            <person name="Leao P.N."/>
        </authorList>
    </citation>
    <scope>NUCLEOTIDE SEQUENCE</scope>
    <source>
        <strain evidence="2">LEGE 11480</strain>
    </source>
</reference>
<keyword evidence="1" id="KW-0472">Membrane</keyword>
<evidence type="ECO:0000313" key="2">
    <source>
        <dbReference type="EMBL" id="MBE9028603.1"/>
    </source>
</evidence>
<gene>
    <name evidence="2" type="ORF">IQ266_02380</name>
</gene>
<feature type="transmembrane region" description="Helical" evidence="1">
    <location>
        <begin position="109"/>
        <end position="126"/>
    </location>
</feature>
<protein>
    <submittedName>
        <fullName evidence="2">HupE/UreJ family protein</fullName>
    </submittedName>
</protein>
<dbReference type="InterPro" id="IPR007038">
    <property type="entry name" value="HupE_UreJ"/>
</dbReference>
<feature type="transmembrane region" description="Helical" evidence="1">
    <location>
        <begin position="162"/>
        <end position="183"/>
    </location>
</feature>
<comment type="caution">
    <text evidence="2">The sequence shown here is derived from an EMBL/GenBank/DDBJ whole genome shotgun (WGS) entry which is preliminary data.</text>
</comment>
<keyword evidence="3" id="KW-1185">Reference proteome</keyword>
<dbReference type="Pfam" id="PF04955">
    <property type="entry name" value="HupE_UreJ"/>
    <property type="match status" value="1"/>
</dbReference>
<feature type="transmembrane region" description="Helical" evidence="1">
    <location>
        <begin position="133"/>
        <end position="150"/>
    </location>
</feature>
<accession>A0A928VHB2</accession>
<keyword evidence="1" id="KW-1133">Transmembrane helix</keyword>
<dbReference type="EMBL" id="JADEXQ010000005">
    <property type="protein sequence ID" value="MBE9028603.1"/>
    <property type="molecule type" value="Genomic_DNA"/>
</dbReference>
<dbReference type="PIRSF" id="PIRSF016919">
    <property type="entry name" value="HupE_UreJ"/>
    <property type="match status" value="1"/>
</dbReference>
<feature type="transmembrane region" description="Helical" evidence="1">
    <location>
        <begin position="56"/>
        <end position="76"/>
    </location>
</feature>
<dbReference type="Proteomes" id="UP000625316">
    <property type="component" value="Unassembled WGS sequence"/>
</dbReference>
<feature type="transmembrane region" description="Helical" evidence="1">
    <location>
        <begin position="16"/>
        <end position="36"/>
    </location>
</feature>
<dbReference type="RefSeq" id="WP_264323428.1">
    <property type="nucleotide sequence ID" value="NZ_JADEXQ010000005.1"/>
</dbReference>